<evidence type="ECO:0000256" key="1">
    <source>
        <dbReference type="ARBA" id="ARBA00004329"/>
    </source>
</evidence>
<dbReference type="OrthoDB" id="2960936at2759"/>
<dbReference type="InterPro" id="IPR038765">
    <property type="entry name" value="Papain-like_cys_pep_sf"/>
</dbReference>
<sequence>MSGLQKMFQLLWDSEPCNTDHVNYLVCLGETYDPVSGYQSITSLPSYEGGDSPEMPGDESSNESPCLSGQLDDLTETIPASYNSLYIDPTTSREKNTMALTTSSLSMTTSSSVAKALPSLKTNSSAPNSTTSLPVSSSSSSNSTRSPMTTLQSNAWPGPFLMDVESRIWMTYRTGFPLIPKSKTGPSTIKLSSILRGAGIDLNGYTSDVGWGCMIRTAQCLLANTLQILYLGRQWRWLPASTSNECNFNNPNEKNNKDENRFMIWFADDPQQPFSVHRFVDHGYKHGGKMPGEWFGPSAAASSIKGLMDNFRDSSRNNLHIYYNATSGGDIYETPLRQLATNEGTTTFEPVLLLCTLRLGIDNVNPVYWDSLKQLLSMGQSVGIAGGRPSSSHYFFGYQGDYLFYLDPHLPRVALGINDTHVNHDNKSGPTSNNIPIPPSIDLSSVHTDRIRKLHLREMDPSMLVGFLIHNEAEWLEWKDTMKDSHHPDAIGSSKNKIIHIYDNDPTIMEETSASTTQWDGSEYTSESESESEDKGGNKNDENDRDKEGDEIIDGEKNYGNDYEIPERKEKEKKLKEKQYLHQQDFTEKPILHHVDCKDYAFVETADSEYVDIEPIAADEPAADPPLAISKTIPTRQLFDDGSVVFVRPDSLRRSSGTWDILVSPSASTGSDDDSSLVMVPPEADSRCTWDNDEF</sequence>
<dbReference type="GO" id="GO:0000423">
    <property type="term" value="P:mitophagy"/>
    <property type="evidence" value="ECO:0007669"/>
    <property type="project" value="TreeGrafter"/>
</dbReference>
<keyword evidence="5 11" id="KW-0645">Protease</keyword>
<keyword evidence="7" id="KW-0788">Thiol protease</keyword>
<dbReference type="InterPro" id="IPR046792">
    <property type="entry name" value="Peptidase_C54_cat"/>
</dbReference>
<dbReference type="GO" id="GO:0035973">
    <property type="term" value="P:aggrephagy"/>
    <property type="evidence" value="ECO:0007669"/>
    <property type="project" value="TreeGrafter"/>
</dbReference>
<dbReference type="GO" id="GO:0019786">
    <property type="term" value="F:protein-phosphatidylethanolamide deconjugating activity"/>
    <property type="evidence" value="ECO:0007669"/>
    <property type="project" value="InterPro"/>
</dbReference>
<dbReference type="EMBL" id="KV454406">
    <property type="protein sequence ID" value="ODQ67853.1"/>
    <property type="molecule type" value="Genomic_DNA"/>
</dbReference>
<gene>
    <name evidence="14" type="ORF">NADFUDRAFT_44575</name>
</gene>
<dbReference type="GO" id="GO:0005634">
    <property type="term" value="C:nucleus"/>
    <property type="evidence" value="ECO:0007669"/>
    <property type="project" value="UniProtKB-SubCell"/>
</dbReference>
<evidence type="ECO:0000256" key="11">
    <source>
        <dbReference type="RuleBase" id="RU363115"/>
    </source>
</evidence>
<comment type="function">
    <text evidence="11">Required for selective autophagic degradation of the nucleus (nucleophagy) as well as for mitophagy which contributes to regulate mitochondrial quantity and quality by eliminating the mitochondria to a basal level to fulfill cellular energy requirements and preventing excess ROS production.</text>
</comment>
<comment type="similarity">
    <text evidence="2 11">Belongs to the peptidase C54 family.</text>
</comment>
<organism evidence="14 15">
    <name type="scientific">Nadsonia fulvescens var. elongata DSM 6958</name>
    <dbReference type="NCBI Taxonomy" id="857566"/>
    <lineage>
        <taxon>Eukaryota</taxon>
        <taxon>Fungi</taxon>
        <taxon>Dikarya</taxon>
        <taxon>Ascomycota</taxon>
        <taxon>Saccharomycotina</taxon>
        <taxon>Dipodascomycetes</taxon>
        <taxon>Dipodascales</taxon>
        <taxon>Dipodascales incertae sedis</taxon>
        <taxon>Nadsonia</taxon>
    </lineage>
</organism>
<dbReference type="PANTHER" id="PTHR22624:SF49">
    <property type="entry name" value="CYSTEINE PROTEASE"/>
    <property type="match status" value="1"/>
</dbReference>
<keyword evidence="15" id="KW-1185">Reference proteome</keyword>
<dbReference type="GO" id="GO:0000045">
    <property type="term" value="P:autophagosome assembly"/>
    <property type="evidence" value="ECO:0007669"/>
    <property type="project" value="TreeGrafter"/>
</dbReference>
<evidence type="ECO:0000256" key="12">
    <source>
        <dbReference type="SAM" id="MobiDB-lite"/>
    </source>
</evidence>
<evidence type="ECO:0000256" key="6">
    <source>
        <dbReference type="ARBA" id="ARBA00022801"/>
    </source>
</evidence>
<dbReference type="InterPro" id="IPR005078">
    <property type="entry name" value="Peptidase_C54"/>
</dbReference>
<keyword evidence="6 11" id="KW-0378">Hydrolase</keyword>
<accession>A0A1E3PQY8</accession>
<dbReference type="EC" id="3.4.22.-" evidence="11"/>
<feature type="compositionally biased region" description="Basic and acidic residues" evidence="12">
    <location>
        <begin position="533"/>
        <end position="567"/>
    </location>
</feature>
<dbReference type="GO" id="GO:0000407">
    <property type="term" value="C:phagophore assembly site"/>
    <property type="evidence" value="ECO:0007669"/>
    <property type="project" value="UniProtKB-SubCell"/>
</dbReference>
<dbReference type="GO" id="GO:0016485">
    <property type="term" value="P:protein processing"/>
    <property type="evidence" value="ECO:0007669"/>
    <property type="project" value="TreeGrafter"/>
</dbReference>
<feature type="region of interest" description="Disordered" evidence="12">
    <location>
        <begin position="118"/>
        <end position="152"/>
    </location>
</feature>
<evidence type="ECO:0000256" key="7">
    <source>
        <dbReference type="ARBA" id="ARBA00022807"/>
    </source>
</evidence>
<keyword evidence="4 11" id="KW-0963">Cytoplasm</keyword>
<keyword evidence="3" id="KW-0813">Transport</keyword>
<dbReference type="SUPFAM" id="SSF54001">
    <property type="entry name" value="Cysteine proteinases"/>
    <property type="match status" value="1"/>
</dbReference>
<evidence type="ECO:0000313" key="14">
    <source>
        <dbReference type="EMBL" id="ODQ67853.1"/>
    </source>
</evidence>
<keyword evidence="9" id="KW-0072">Autophagy</keyword>
<dbReference type="GO" id="GO:0015031">
    <property type="term" value="P:protein transport"/>
    <property type="evidence" value="ECO:0007669"/>
    <property type="project" value="UniProtKB-KW"/>
</dbReference>
<feature type="compositionally biased region" description="Basic and acidic residues" evidence="12">
    <location>
        <begin position="684"/>
        <end position="695"/>
    </location>
</feature>
<keyword evidence="8" id="KW-0653">Protein transport</keyword>
<evidence type="ECO:0000259" key="13">
    <source>
        <dbReference type="Pfam" id="PF03416"/>
    </source>
</evidence>
<proteinExistence type="inferred from homology"/>
<evidence type="ECO:0000256" key="10">
    <source>
        <dbReference type="ARBA" id="ARBA00029362"/>
    </source>
</evidence>
<dbReference type="AlphaFoldDB" id="A0A1E3PQY8"/>
<dbReference type="GO" id="GO:0004197">
    <property type="term" value="F:cysteine-type endopeptidase activity"/>
    <property type="evidence" value="ECO:0007669"/>
    <property type="project" value="TreeGrafter"/>
</dbReference>
<dbReference type="STRING" id="857566.A0A1E3PQY8"/>
<dbReference type="PANTHER" id="PTHR22624">
    <property type="entry name" value="CYSTEINE PROTEASE ATG4"/>
    <property type="match status" value="1"/>
</dbReference>
<comment type="catalytic activity">
    <reaction evidence="10">
        <text>[protein]-C-terminal L-amino acid-glycyl-phosphatidylethanolamide + H2O = [protein]-C-terminal L-amino acid-glycine + a 1,2-diacyl-sn-glycero-3-phosphoethanolamine</text>
        <dbReference type="Rhea" id="RHEA:67548"/>
        <dbReference type="Rhea" id="RHEA-COMP:17323"/>
        <dbReference type="Rhea" id="RHEA-COMP:17324"/>
        <dbReference type="ChEBI" id="CHEBI:15377"/>
        <dbReference type="ChEBI" id="CHEBI:64612"/>
        <dbReference type="ChEBI" id="CHEBI:172940"/>
        <dbReference type="ChEBI" id="CHEBI:172941"/>
    </reaction>
    <physiologicalReaction direction="left-to-right" evidence="10">
        <dbReference type="Rhea" id="RHEA:67549"/>
    </physiologicalReaction>
</comment>
<keyword evidence="11" id="KW-0539">Nucleus</keyword>
<reference evidence="14 15" key="1">
    <citation type="journal article" date="2016" name="Proc. Natl. Acad. Sci. U.S.A.">
        <title>Comparative genomics of biotechnologically important yeasts.</title>
        <authorList>
            <person name="Riley R."/>
            <person name="Haridas S."/>
            <person name="Wolfe K.H."/>
            <person name="Lopes M.R."/>
            <person name="Hittinger C.T."/>
            <person name="Goeker M."/>
            <person name="Salamov A.A."/>
            <person name="Wisecaver J.H."/>
            <person name="Long T.M."/>
            <person name="Calvey C.H."/>
            <person name="Aerts A.L."/>
            <person name="Barry K.W."/>
            <person name="Choi C."/>
            <person name="Clum A."/>
            <person name="Coughlan A.Y."/>
            <person name="Deshpande S."/>
            <person name="Douglass A.P."/>
            <person name="Hanson S.J."/>
            <person name="Klenk H.-P."/>
            <person name="LaButti K.M."/>
            <person name="Lapidus A."/>
            <person name="Lindquist E.A."/>
            <person name="Lipzen A.M."/>
            <person name="Meier-Kolthoff J.P."/>
            <person name="Ohm R.A."/>
            <person name="Otillar R.P."/>
            <person name="Pangilinan J.L."/>
            <person name="Peng Y."/>
            <person name="Rokas A."/>
            <person name="Rosa C.A."/>
            <person name="Scheuner C."/>
            <person name="Sibirny A.A."/>
            <person name="Slot J.C."/>
            <person name="Stielow J.B."/>
            <person name="Sun H."/>
            <person name="Kurtzman C.P."/>
            <person name="Blackwell M."/>
            <person name="Grigoriev I.V."/>
            <person name="Jeffries T.W."/>
        </authorList>
    </citation>
    <scope>NUCLEOTIDE SEQUENCE [LARGE SCALE GENOMIC DNA]</scope>
    <source>
        <strain evidence="14 15">DSM 6958</strain>
    </source>
</reference>
<dbReference type="Pfam" id="PF03416">
    <property type="entry name" value="Peptidase_C54"/>
    <property type="match status" value="1"/>
</dbReference>
<evidence type="ECO:0000256" key="3">
    <source>
        <dbReference type="ARBA" id="ARBA00022448"/>
    </source>
</evidence>
<evidence type="ECO:0000256" key="8">
    <source>
        <dbReference type="ARBA" id="ARBA00022927"/>
    </source>
</evidence>
<feature type="region of interest" description="Disordered" evidence="12">
    <location>
        <begin position="512"/>
        <end position="567"/>
    </location>
</feature>
<name>A0A1E3PQY8_9ASCO</name>
<feature type="domain" description="Peptidase C54 catalytic" evidence="13">
    <location>
        <begin position="160"/>
        <end position="480"/>
    </location>
</feature>
<dbReference type="Proteomes" id="UP000095009">
    <property type="component" value="Unassembled WGS sequence"/>
</dbReference>
<evidence type="ECO:0000256" key="2">
    <source>
        <dbReference type="ARBA" id="ARBA00010958"/>
    </source>
</evidence>
<evidence type="ECO:0000256" key="5">
    <source>
        <dbReference type="ARBA" id="ARBA00022670"/>
    </source>
</evidence>
<evidence type="ECO:0000256" key="4">
    <source>
        <dbReference type="ARBA" id="ARBA00022490"/>
    </source>
</evidence>
<dbReference type="GO" id="GO:0034727">
    <property type="term" value="P:piecemeal microautophagy of the nucleus"/>
    <property type="evidence" value="ECO:0007669"/>
    <property type="project" value="TreeGrafter"/>
</dbReference>
<evidence type="ECO:0000256" key="9">
    <source>
        <dbReference type="ARBA" id="ARBA00023006"/>
    </source>
</evidence>
<comment type="subcellular location">
    <subcellularLocation>
        <location evidence="11">Nucleus</location>
    </subcellularLocation>
    <subcellularLocation>
        <location evidence="11">Cytoplasm</location>
    </subcellularLocation>
    <subcellularLocation>
        <location evidence="1">Preautophagosomal structure</location>
    </subcellularLocation>
</comment>
<feature type="region of interest" description="Disordered" evidence="12">
    <location>
        <begin position="665"/>
        <end position="695"/>
    </location>
</feature>
<feature type="compositionally biased region" description="Low complexity" evidence="12">
    <location>
        <begin position="129"/>
        <end position="150"/>
    </location>
</feature>
<evidence type="ECO:0000313" key="15">
    <source>
        <dbReference type="Proteomes" id="UP000095009"/>
    </source>
</evidence>
<feature type="region of interest" description="Disordered" evidence="12">
    <location>
        <begin position="42"/>
        <end position="71"/>
    </location>
</feature>
<protein>
    <recommendedName>
        <fullName evidence="11">Cysteine protease</fullName>
        <ecNumber evidence="11">3.4.22.-</ecNumber>
    </recommendedName>
</protein>